<evidence type="ECO:0000259" key="4">
    <source>
        <dbReference type="Pfam" id="PF00931"/>
    </source>
</evidence>
<evidence type="ECO:0000256" key="1">
    <source>
        <dbReference type="ARBA" id="ARBA00022574"/>
    </source>
</evidence>
<dbReference type="PANTHER" id="PTHR19848">
    <property type="entry name" value="WD40 REPEAT PROTEIN"/>
    <property type="match status" value="1"/>
</dbReference>
<feature type="repeat" description="WD" evidence="3">
    <location>
        <begin position="761"/>
        <end position="802"/>
    </location>
</feature>
<dbReference type="PRINTS" id="PR00320">
    <property type="entry name" value="GPROTEINBRPT"/>
</dbReference>
<feature type="repeat" description="WD" evidence="3">
    <location>
        <begin position="803"/>
        <end position="844"/>
    </location>
</feature>
<keyword evidence="2" id="KW-0677">Repeat</keyword>
<comment type="caution">
    <text evidence="5">The sequence shown here is derived from an EMBL/GenBank/DDBJ whole genome shotgun (WGS) entry which is preliminary data.</text>
</comment>
<dbReference type="EMBL" id="JAAHFQ010000262">
    <property type="protein sequence ID" value="NER28795.1"/>
    <property type="molecule type" value="Genomic_DNA"/>
</dbReference>
<dbReference type="InterPro" id="IPR036322">
    <property type="entry name" value="WD40_repeat_dom_sf"/>
</dbReference>
<proteinExistence type="predicted"/>
<feature type="repeat" description="WD" evidence="3">
    <location>
        <begin position="635"/>
        <end position="676"/>
    </location>
</feature>
<dbReference type="PANTHER" id="PTHR19848:SF8">
    <property type="entry name" value="F-BOX AND WD REPEAT DOMAIN CONTAINING 7"/>
    <property type="match status" value="1"/>
</dbReference>
<dbReference type="InterPro" id="IPR001680">
    <property type="entry name" value="WD40_rpt"/>
</dbReference>
<evidence type="ECO:0000256" key="3">
    <source>
        <dbReference type="PROSITE-ProRule" id="PRU00221"/>
    </source>
</evidence>
<dbReference type="PRINTS" id="PR00364">
    <property type="entry name" value="DISEASERSIST"/>
</dbReference>
<protein>
    <submittedName>
        <fullName evidence="5">NACHT domain-containing protein</fullName>
    </submittedName>
</protein>
<dbReference type="InterPro" id="IPR002182">
    <property type="entry name" value="NB-ARC"/>
</dbReference>
<feature type="repeat" description="WD" evidence="3">
    <location>
        <begin position="971"/>
        <end position="1012"/>
    </location>
</feature>
<dbReference type="GO" id="GO:0043531">
    <property type="term" value="F:ADP binding"/>
    <property type="evidence" value="ECO:0007669"/>
    <property type="project" value="InterPro"/>
</dbReference>
<feature type="repeat" description="WD" evidence="3">
    <location>
        <begin position="887"/>
        <end position="928"/>
    </location>
</feature>
<dbReference type="Gene3D" id="3.40.50.300">
    <property type="entry name" value="P-loop containing nucleotide triphosphate hydrolases"/>
    <property type="match status" value="1"/>
</dbReference>
<dbReference type="SUPFAM" id="SSF50978">
    <property type="entry name" value="WD40 repeat-like"/>
    <property type="match status" value="2"/>
</dbReference>
<reference evidence="5" key="1">
    <citation type="submission" date="2019-11" db="EMBL/GenBank/DDBJ databases">
        <title>Genomic insights into an expanded diversity of filamentous marine cyanobacteria reveals the extraordinary biosynthetic potential of Moorea and Okeania.</title>
        <authorList>
            <person name="Ferreira Leao T."/>
            <person name="Wang M."/>
            <person name="Moss N."/>
            <person name="Da Silva R."/>
            <person name="Sanders J."/>
            <person name="Nurk S."/>
            <person name="Gurevich A."/>
            <person name="Humphrey G."/>
            <person name="Reher R."/>
            <person name="Zhu Q."/>
            <person name="Belda-Ferre P."/>
            <person name="Glukhov E."/>
            <person name="Rex R."/>
            <person name="Dorrestein P.C."/>
            <person name="Knight R."/>
            <person name="Pevzner P."/>
            <person name="Gerwick W.H."/>
            <person name="Gerwick L."/>
        </authorList>
    </citation>
    <scope>NUCLEOTIDE SEQUENCE</scope>
    <source>
        <strain evidence="5">SIO1C4</strain>
    </source>
</reference>
<dbReference type="PROSITE" id="PS00678">
    <property type="entry name" value="WD_REPEATS_1"/>
    <property type="match status" value="9"/>
</dbReference>
<sequence length="1014" mass="113263">MPKKRRKRGVVLTPEGLQQIEQTRKELEFKDNYGERFTLEQLSEVTGLDFHTIKRVLACQQGVDKRTLERFFISFNLELTDSCYSSPNPHKRQDWGESICVADFYGRAKQLSALEELLLRDRCRLVTILGMGGMGKTALSVKLAQQVHDKFDCVIWRSLRDAPPVEAILANLIQFLCDEQESEVDLPENLGDIISKLIDILRQQRCLIVLDNWESLLRSGSRAGQHRKGYEGYGELLRRVGEANHQSCLLLTTREKPKEVASLEGESLPVRSFRLFGFHEGEEQEIFKIKGLTASEGEFRALAEHYAGNPLALKVVATTIQDVFDGQVSKFLQQETVVFGDIRDLLDQQYERLLGLESEIMYWLAINREQVSLSELREDMVAPVPELKLLEAMESLLRRSLVEKNGASFTLQPVVMEYVTGHLIDQVCEEITEQEVDLFRCHALIKATAKDYVRETQIRLILQPVIDGLLRVLNSKRKIDKHLVQILEKQREESPLEPGYTAGNILNLLCHLGIDLTGYDFSNLCVWQADTRCLELYDVNFQNSNLAKSVFAETFGGILSVAFSPDGKFLATGDMNSEIRLYKVGDWQQLFTLRGHTDWVTSTTFSTDSSTLVTGSTDKTIRLWNVTTGQCLGSLQGHEKSVCSVAFSPDGNMLASGSDDYTLKIWDVRAGKCLKTLQGHDSMVRVVVCSPDGQMLASGSVDKTLKLWDSVTGKCLRTFQGHEAGIWSAALSPDGHILASASSDKTVKLWDVNTGQCLKTLHGHNDEVWSVAFKADGQTLATGSWDQTVKLWDVSTGKCLKTLHGHNGLIRAVVFSPDGQMLASGSEDQSLKLWEIGTNQCLKTVQGYSDRILSIALSPDDQVLATSSDNKMVKLWDINTGQCLRIFLGHSNVIRSVIFSPDGRTLASGSDDHTLRIWDVSTGKCLKTLHGHKSWIWSVAWSPDGQILASGSMDRTIKLWDAKTGQCLKTLQEENHGVLSVIFSPDGQIITSGGHDNTVKLWDVKTGQCLKTLQ</sequence>
<dbReference type="PROSITE" id="PS50294">
    <property type="entry name" value="WD_REPEATS_REGION"/>
    <property type="match status" value="10"/>
</dbReference>
<organism evidence="5">
    <name type="scientific">Symploca sp. SIO1C4</name>
    <dbReference type="NCBI Taxonomy" id="2607765"/>
    <lineage>
        <taxon>Bacteria</taxon>
        <taxon>Bacillati</taxon>
        <taxon>Cyanobacteriota</taxon>
        <taxon>Cyanophyceae</taxon>
        <taxon>Coleofasciculales</taxon>
        <taxon>Coleofasciculaceae</taxon>
        <taxon>Symploca</taxon>
    </lineage>
</organism>
<dbReference type="CDD" id="cd00200">
    <property type="entry name" value="WD40"/>
    <property type="match status" value="2"/>
</dbReference>
<dbReference type="InterPro" id="IPR020472">
    <property type="entry name" value="WD40_PAC1"/>
</dbReference>
<evidence type="ECO:0000256" key="2">
    <source>
        <dbReference type="ARBA" id="ARBA00022737"/>
    </source>
</evidence>
<dbReference type="Pfam" id="PF00931">
    <property type="entry name" value="NB-ARC"/>
    <property type="match status" value="1"/>
</dbReference>
<dbReference type="InterPro" id="IPR019775">
    <property type="entry name" value="WD40_repeat_CS"/>
</dbReference>
<feature type="repeat" description="WD" evidence="3">
    <location>
        <begin position="845"/>
        <end position="886"/>
    </location>
</feature>
<dbReference type="InterPro" id="IPR027417">
    <property type="entry name" value="P-loop_NTPase"/>
</dbReference>
<feature type="repeat" description="WD" evidence="3">
    <location>
        <begin position="719"/>
        <end position="760"/>
    </location>
</feature>
<feature type="domain" description="NB-ARC" evidence="4">
    <location>
        <begin position="110"/>
        <end position="212"/>
    </location>
</feature>
<evidence type="ECO:0000313" key="5">
    <source>
        <dbReference type="EMBL" id="NER28795.1"/>
    </source>
</evidence>
<feature type="non-terminal residue" evidence="5">
    <location>
        <position position="1014"/>
    </location>
</feature>
<gene>
    <name evidence="5" type="ORF">F6J89_14445</name>
</gene>
<keyword evidence="1 3" id="KW-0853">WD repeat</keyword>
<dbReference type="AlphaFoldDB" id="A0A6B3ND31"/>
<dbReference type="SUPFAM" id="SSF52540">
    <property type="entry name" value="P-loop containing nucleoside triphosphate hydrolases"/>
    <property type="match status" value="1"/>
</dbReference>
<dbReference type="PROSITE" id="PS50082">
    <property type="entry name" value="WD_REPEATS_2"/>
    <property type="match status" value="11"/>
</dbReference>
<feature type="repeat" description="WD" evidence="3">
    <location>
        <begin position="929"/>
        <end position="970"/>
    </location>
</feature>
<dbReference type="Pfam" id="PF00400">
    <property type="entry name" value="WD40"/>
    <property type="match status" value="11"/>
</dbReference>
<feature type="repeat" description="WD" evidence="3">
    <location>
        <begin position="551"/>
        <end position="592"/>
    </location>
</feature>
<feature type="repeat" description="WD" evidence="3">
    <location>
        <begin position="677"/>
        <end position="718"/>
    </location>
</feature>
<dbReference type="SMART" id="SM00320">
    <property type="entry name" value="WD40"/>
    <property type="match status" value="11"/>
</dbReference>
<name>A0A6B3ND31_9CYAN</name>
<dbReference type="Gene3D" id="2.130.10.10">
    <property type="entry name" value="YVTN repeat-like/Quinoprotein amine dehydrogenase"/>
    <property type="match status" value="4"/>
</dbReference>
<dbReference type="InterPro" id="IPR015943">
    <property type="entry name" value="WD40/YVTN_repeat-like_dom_sf"/>
</dbReference>
<accession>A0A6B3ND31</accession>
<feature type="repeat" description="WD" evidence="3">
    <location>
        <begin position="593"/>
        <end position="634"/>
    </location>
</feature>